<reference evidence="2" key="1">
    <citation type="submission" date="2023-01" db="EMBL/GenBank/DDBJ databases">
        <title>The growth and conidiation of Purpureocillium lavendulum are regulated by nitrogen source and histone H3K14 acetylation.</title>
        <authorList>
            <person name="Tang P."/>
            <person name="Han J."/>
            <person name="Zhang C."/>
            <person name="Tang P."/>
            <person name="Qi F."/>
            <person name="Zhang K."/>
            <person name="Liang L."/>
        </authorList>
    </citation>
    <scope>NUCLEOTIDE SEQUENCE</scope>
    <source>
        <strain evidence="2">YMF1.00683</strain>
    </source>
</reference>
<keyword evidence="3" id="KW-1185">Reference proteome</keyword>
<evidence type="ECO:0000313" key="2">
    <source>
        <dbReference type="EMBL" id="KAJ6442824.1"/>
    </source>
</evidence>
<organism evidence="2 3">
    <name type="scientific">Purpureocillium lavendulum</name>
    <dbReference type="NCBI Taxonomy" id="1247861"/>
    <lineage>
        <taxon>Eukaryota</taxon>
        <taxon>Fungi</taxon>
        <taxon>Dikarya</taxon>
        <taxon>Ascomycota</taxon>
        <taxon>Pezizomycotina</taxon>
        <taxon>Sordariomycetes</taxon>
        <taxon>Hypocreomycetidae</taxon>
        <taxon>Hypocreales</taxon>
        <taxon>Ophiocordycipitaceae</taxon>
        <taxon>Purpureocillium</taxon>
    </lineage>
</organism>
<name>A0AB34FTX1_9HYPO</name>
<feature type="region of interest" description="Disordered" evidence="1">
    <location>
        <begin position="1"/>
        <end position="32"/>
    </location>
</feature>
<evidence type="ECO:0000256" key="1">
    <source>
        <dbReference type="SAM" id="MobiDB-lite"/>
    </source>
</evidence>
<dbReference type="EMBL" id="JAQHRD010000003">
    <property type="protein sequence ID" value="KAJ6442824.1"/>
    <property type="molecule type" value="Genomic_DNA"/>
</dbReference>
<dbReference type="AlphaFoldDB" id="A0AB34FTX1"/>
<protein>
    <submittedName>
        <fullName evidence="2">Uncharacterized protein</fullName>
    </submittedName>
</protein>
<feature type="compositionally biased region" description="Basic and acidic residues" evidence="1">
    <location>
        <begin position="12"/>
        <end position="22"/>
    </location>
</feature>
<evidence type="ECO:0000313" key="3">
    <source>
        <dbReference type="Proteomes" id="UP001163105"/>
    </source>
</evidence>
<gene>
    <name evidence="2" type="ORF">O9K51_03999</name>
</gene>
<feature type="compositionally biased region" description="Acidic residues" evidence="1">
    <location>
        <begin position="23"/>
        <end position="32"/>
    </location>
</feature>
<proteinExistence type="predicted"/>
<comment type="caution">
    <text evidence="2">The sequence shown here is derived from an EMBL/GenBank/DDBJ whole genome shotgun (WGS) entry which is preliminary data.</text>
</comment>
<dbReference type="Proteomes" id="UP001163105">
    <property type="component" value="Unassembled WGS sequence"/>
</dbReference>
<feature type="region of interest" description="Disordered" evidence="1">
    <location>
        <begin position="44"/>
        <end position="70"/>
    </location>
</feature>
<accession>A0AB34FTX1</accession>
<feature type="compositionally biased region" description="Basic residues" evidence="1">
    <location>
        <begin position="1"/>
        <end position="11"/>
    </location>
</feature>
<sequence>MVGPLPRRRSRDSHVPHPRKDDDADDDDDDDDAQRLCCLRRAIVPTPDHALQAWPSPIPDEASMRRPPWD</sequence>